<feature type="compositionally biased region" description="Basic and acidic residues" evidence="2">
    <location>
        <begin position="511"/>
        <end position="528"/>
    </location>
</feature>
<dbReference type="SMART" id="SM00312">
    <property type="entry name" value="PX"/>
    <property type="match status" value="1"/>
</dbReference>
<accession>A0A8W8K344</accession>
<feature type="region of interest" description="Disordered" evidence="2">
    <location>
        <begin position="677"/>
        <end position="739"/>
    </location>
</feature>
<dbReference type="Pfam" id="PF26034">
    <property type="entry name" value="PHAT_SMAUG"/>
    <property type="match status" value="1"/>
</dbReference>
<name>A0A8W8K344_MAGGI</name>
<keyword evidence="6" id="KW-1185">Reference proteome</keyword>
<feature type="domain" description="CCHC-type" evidence="3">
    <location>
        <begin position="866"/>
        <end position="881"/>
    </location>
</feature>
<reference evidence="5" key="1">
    <citation type="submission" date="2022-08" db="UniProtKB">
        <authorList>
            <consortium name="EnsemblMetazoa"/>
        </authorList>
    </citation>
    <scope>IDENTIFICATION</scope>
    <source>
        <strain evidence="5">05x7-T-G4-1.051#20</strain>
    </source>
</reference>
<dbReference type="GO" id="GO:0003676">
    <property type="term" value="F:nucleic acid binding"/>
    <property type="evidence" value="ECO:0007669"/>
    <property type="project" value="InterPro"/>
</dbReference>
<dbReference type="InterPro" id="IPR042344">
    <property type="entry name" value="ZCCHC14"/>
</dbReference>
<dbReference type="InterPro" id="IPR001878">
    <property type="entry name" value="Znf_CCHC"/>
</dbReference>
<evidence type="ECO:0000313" key="5">
    <source>
        <dbReference type="EnsemblMetazoa" id="G22218.1:cds"/>
    </source>
</evidence>
<evidence type="ECO:0000259" key="4">
    <source>
        <dbReference type="PROSITE" id="PS50195"/>
    </source>
</evidence>
<dbReference type="InterPro" id="IPR057327">
    <property type="entry name" value="Vts1_dom"/>
</dbReference>
<feature type="compositionally biased region" description="Polar residues" evidence="2">
    <location>
        <begin position="364"/>
        <end position="398"/>
    </location>
</feature>
<feature type="region of interest" description="Disordered" evidence="2">
    <location>
        <begin position="462"/>
        <end position="545"/>
    </location>
</feature>
<feature type="compositionally biased region" description="Polar residues" evidence="2">
    <location>
        <begin position="699"/>
        <end position="716"/>
    </location>
</feature>
<feature type="compositionally biased region" description="Low complexity" evidence="2">
    <location>
        <begin position="677"/>
        <end position="693"/>
    </location>
</feature>
<dbReference type="InterPro" id="IPR058599">
    <property type="entry name" value="PHAT_Smg/ZCCHC2-like"/>
</dbReference>
<dbReference type="InterPro" id="IPR036871">
    <property type="entry name" value="PX_dom_sf"/>
</dbReference>
<feature type="domain" description="PX" evidence="4">
    <location>
        <begin position="181"/>
        <end position="298"/>
    </location>
</feature>
<evidence type="ECO:0000256" key="1">
    <source>
        <dbReference type="PROSITE-ProRule" id="PRU00047"/>
    </source>
</evidence>
<evidence type="ECO:0000313" key="6">
    <source>
        <dbReference type="Proteomes" id="UP000005408"/>
    </source>
</evidence>
<dbReference type="InterPro" id="IPR001683">
    <property type="entry name" value="PX_dom"/>
</dbReference>
<dbReference type="AlphaFoldDB" id="A0A8W8K344"/>
<dbReference type="Proteomes" id="UP000005408">
    <property type="component" value="Unassembled WGS sequence"/>
</dbReference>
<organism evidence="5 6">
    <name type="scientific">Magallana gigas</name>
    <name type="common">Pacific oyster</name>
    <name type="synonym">Crassostrea gigas</name>
    <dbReference type="NCBI Taxonomy" id="29159"/>
    <lineage>
        <taxon>Eukaryota</taxon>
        <taxon>Metazoa</taxon>
        <taxon>Spiralia</taxon>
        <taxon>Lophotrochozoa</taxon>
        <taxon>Mollusca</taxon>
        <taxon>Bivalvia</taxon>
        <taxon>Autobranchia</taxon>
        <taxon>Pteriomorphia</taxon>
        <taxon>Ostreida</taxon>
        <taxon>Ostreoidea</taxon>
        <taxon>Ostreidae</taxon>
        <taxon>Magallana</taxon>
    </lineage>
</organism>
<dbReference type="Pfam" id="PF25479">
    <property type="entry name" value="Vts1"/>
    <property type="match status" value="1"/>
</dbReference>
<evidence type="ECO:0008006" key="7">
    <source>
        <dbReference type="Google" id="ProtNLM"/>
    </source>
</evidence>
<dbReference type="PROSITE" id="PS50195">
    <property type="entry name" value="PX"/>
    <property type="match status" value="1"/>
</dbReference>
<sequence length="899" mass="99901">MIGKDLDELCYEFGTLSPHQRIDVLSGLLEMCLGPELRFIGSVVVDLCKKDYIYLREQENKANKPEELTSLKQNPTDIKNLQQTMALNLALLHTDNTHCASIVFDILENNMKQAFSITTATEKESVDIILLVLTMAMRHPAFTFYQRTELYKYYMCVKKQLESVLCKVDSETRQEMHTEPRFNQEAEHICNLDVVKAERKREYKIQVTWQNNMKTEVLKTYQDFKEFHSKLVKQFPEEADLPRQDRKLPFFSGNPGTNVTKEDEQTIAQYTKHLLQMPKPILDSELVVNFFRGENNTNKSLNAKSSTPVNATTVSKEADTVIGYPPVQVVNSPNPADEPQPMQSLAPFPASCIVTQRLPPFVSPSHSPQSVNLMSPSSRSNTPEEQEGTNQIKEANVNQNCIEKAPPIKHSSMDENGSLALTQEQAANVRLGLALKRDKHSNGLIDNYQQIPQIWNPQMIQPPFQTMPHPPVQVLQPHLPASQTSTRDSSPSGSDYSSPLQSPSLRKKTVIAKETDSSSEENEKEKTHQNGSPHLRRLHKTMSGDGYCQDGYEVGGLVTLTGGYQSDPSGYYPVINPQRPLKAQPAHTSKAIPPNSIINMPGDSLGYGKRTQVASIPIGMAPSIPRSDASTMTSSSNVTSVTTHLDNSGKSRIPYPYAIRPVSGHRTFVCSVTNSTSVTMSNSNSITSSPSVNGLKPQMTHSLSETSISNVHSQEQAPHPSMGQPQTIPTSTPNMQHLSSPAHSTCSSCGCTGNSGTSASYPLHFIPSQMFHSQQIFPWTTAMTHSTNGLIHHPFIPPYHYQPFQNLNGVAHQEYLLNNHHHNFVHTHGLPLAGPTGNAPGPIMNQGLQRSNSIKEHKEKPRVVSCYNCGSHDHLGHDCSENSMESILGHYHLNYEPKE</sequence>
<dbReference type="PANTHER" id="PTHR16195">
    <property type="entry name" value="ZINC FINGER CCHC DOMAIN CONTAINING PROTEIN"/>
    <property type="match status" value="1"/>
</dbReference>
<proteinExistence type="predicted"/>
<protein>
    <recommendedName>
        <fullName evidence="7">Zinc finger CCHC domain-containing protein 2</fullName>
    </recommendedName>
</protein>
<dbReference type="GO" id="GO:0008270">
    <property type="term" value="F:zinc ion binding"/>
    <property type="evidence" value="ECO:0007669"/>
    <property type="project" value="UniProtKB-KW"/>
</dbReference>
<keyword evidence="1" id="KW-0863">Zinc-finger</keyword>
<dbReference type="PROSITE" id="PS50158">
    <property type="entry name" value="ZF_CCHC"/>
    <property type="match status" value="1"/>
</dbReference>
<keyword evidence="1" id="KW-0479">Metal-binding</keyword>
<dbReference type="PANTHER" id="PTHR16195:SF16">
    <property type="entry name" value="ZINC FINGER CCHC DOMAIN-CONTAINING PROTEIN 14"/>
    <property type="match status" value="1"/>
</dbReference>
<dbReference type="EnsemblMetazoa" id="G22218.1">
    <property type="protein sequence ID" value="G22218.1:cds"/>
    <property type="gene ID" value="G22218"/>
</dbReference>
<feature type="region of interest" description="Disordered" evidence="2">
    <location>
        <begin position="359"/>
        <end position="398"/>
    </location>
</feature>
<keyword evidence="1" id="KW-0862">Zinc</keyword>
<dbReference type="Gene3D" id="4.10.60.10">
    <property type="entry name" value="Zinc finger, CCHC-type"/>
    <property type="match status" value="1"/>
</dbReference>
<evidence type="ECO:0000256" key="2">
    <source>
        <dbReference type="SAM" id="MobiDB-lite"/>
    </source>
</evidence>
<dbReference type="SUPFAM" id="SSF64268">
    <property type="entry name" value="PX domain"/>
    <property type="match status" value="1"/>
</dbReference>
<dbReference type="Gene3D" id="3.30.1520.10">
    <property type="entry name" value="Phox-like domain"/>
    <property type="match status" value="1"/>
</dbReference>
<evidence type="ECO:0000259" key="3">
    <source>
        <dbReference type="PROSITE" id="PS50158"/>
    </source>
</evidence>
<dbReference type="Pfam" id="PF00787">
    <property type="entry name" value="PX"/>
    <property type="match status" value="1"/>
</dbReference>
<feature type="compositionally biased region" description="Polar residues" evidence="2">
    <location>
        <begin position="723"/>
        <end position="739"/>
    </location>
</feature>
<feature type="compositionally biased region" description="Low complexity" evidence="2">
    <location>
        <begin position="482"/>
        <end position="504"/>
    </location>
</feature>
<dbReference type="GO" id="GO:0035091">
    <property type="term" value="F:phosphatidylinositol binding"/>
    <property type="evidence" value="ECO:0007669"/>
    <property type="project" value="InterPro"/>
</dbReference>